<name>A0A5P6VW76_PSEXY</name>
<dbReference type="Pfam" id="PF13173">
    <property type="entry name" value="AAA_14"/>
    <property type="match status" value="1"/>
</dbReference>
<evidence type="ECO:0000259" key="1">
    <source>
        <dbReference type="Pfam" id="PF13173"/>
    </source>
</evidence>
<dbReference type="InterPro" id="IPR027417">
    <property type="entry name" value="P-loop_NTPase"/>
</dbReference>
<dbReference type="SUPFAM" id="SSF52540">
    <property type="entry name" value="P-loop containing nucleoside triphosphate hydrolases"/>
    <property type="match status" value="1"/>
</dbReference>
<dbReference type="Proteomes" id="UP000327030">
    <property type="component" value="Chromosome 1"/>
</dbReference>
<gene>
    <name evidence="2" type="ORF">FXF36_15015</name>
</gene>
<sequence>MKGKYHIIVQNARVKFEFDIKRNITIIRGDSATGKTTLMNLVETHERLGDESGITISCDKKCKTLNNSNWESVIEQSNECIIFIDEETRAIKTVEFAEKIRESNNYYVIITRESLPNLPYSVEEVYGIHTAGKYADVRQTYNSFYRLYTMDNKVTEAAEVIIVEDSNSGFEFFNAVKGEDIQCISAGGKTRIRSIVNNYNGQKVLIIADGAAFGSEMSELYLYMMSNPKISLYLPESFEWIILASGLIDGKRIAGIIERPEDHM</sequence>
<protein>
    <submittedName>
        <fullName evidence="2">AAA family ATPase</fullName>
    </submittedName>
</protein>
<evidence type="ECO:0000313" key="3">
    <source>
        <dbReference type="Proteomes" id="UP000327030"/>
    </source>
</evidence>
<dbReference type="RefSeq" id="WP_151625494.1">
    <property type="nucleotide sequence ID" value="NZ_CP043028.1"/>
</dbReference>
<dbReference type="InterPro" id="IPR041682">
    <property type="entry name" value="AAA_14"/>
</dbReference>
<dbReference type="KEGG" id="pxv:FXF36_15015"/>
<dbReference type="EMBL" id="CP043028">
    <property type="protein sequence ID" value="QFJ56101.1"/>
    <property type="molecule type" value="Genomic_DNA"/>
</dbReference>
<reference evidence="3" key="1">
    <citation type="submission" date="2019-08" db="EMBL/GenBank/DDBJ databases">
        <title>Complete Genome Sequence of the Polysaccharide-Degrading Rumen Bacterium Pseudobutyrivibrio xylanivorans MA3014.</title>
        <authorList>
            <person name="Palevich N."/>
            <person name="Maclean P.H."/>
            <person name="Kelly W.J."/>
            <person name="Leahy S.C."/>
            <person name="Rakonjac J."/>
            <person name="Attwood G.T."/>
        </authorList>
    </citation>
    <scope>NUCLEOTIDE SEQUENCE [LARGE SCALE GENOMIC DNA]</scope>
    <source>
        <strain evidence="3">MA3014</strain>
    </source>
</reference>
<evidence type="ECO:0000313" key="2">
    <source>
        <dbReference type="EMBL" id="QFJ56101.1"/>
    </source>
</evidence>
<proteinExistence type="predicted"/>
<dbReference type="Gene3D" id="3.40.50.300">
    <property type="entry name" value="P-loop containing nucleotide triphosphate hydrolases"/>
    <property type="match status" value="1"/>
</dbReference>
<organism evidence="2 3">
    <name type="scientific">Pseudobutyrivibrio xylanivorans</name>
    <dbReference type="NCBI Taxonomy" id="185007"/>
    <lineage>
        <taxon>Bacteria</taxon>
        <taxon>Bacillati</taxon>
        <taxon>Bacillota</taxon>
        <taxon>Clostridia</taxon>
        <taxon>Lachnospirales</taxon>
        <taxon>Lachnospiraceae</taxon>
        <taxon>Pseudobutyrivibrio</taxon>
    </lineage>
</organism>
<feature type="domain" description="AAA" evidence="1">
    <location>
        <begin position="22"/>
        <end position="111"/>
    </location>
</feature>
<accession>A0A5P6VW76</accession>
<dbReference type="OrthoDB" id="1957089at2"/>
<dbReference type="AlphaFoldDB" id="A0A5P6VW76"/>